<dbReference type="AlphaFoldDB" id="A0A8B9QK42"/>
<dbReference type="Ensembl" id="ENSAOWT00000030993.1">
    <property type="protein sequence ID" value="ENSAOWP00000027359.1"/>
    <property type="gene ID" value="ENSAOWG00000018432.1"/>
</dbReference>
<proteinExistence type="predicted"/>
<organism evidence="1 2">
    <name type="scientific">Apteryx owenii</name>
    <name type="common">Little spotted kiwi</name>
    <dbReference type="NCBI Taxonomy" id="8824"/>
    <lineage>
        <taxon>Eukaryota</taxon>
        <taxon>Metazoa</taxon>
        <taxon>Chordata</taxon>
        <taxon>Craniata</taxon>
        <taxon>Vertebrata</taxon>
        <taxon>Euteleostomi</taxon>
        <taxon>Archelosauria</taxon>
        <taxon>Archosauria</taxon>
        <taxon>Dinosauria</taxon>
        <taxon>Saurischia</taxon>
        <taxon>Theropoda</taxon>
        <taxon>Coelurosauria</taxon>
        <taxon>Aves</taxon>
        <taxon>Palaeognathae</taxon>
        <taxon>Apterygiformes</taxon>
        <taxon>Apterygidae</taxon>
        <taxon>Apteryx</taxon>
    </lineage>
</organism>
<reference evidence="1" key="2">
    <citation type="submission" date="2025-09" db="UniProtKB">
        <authorList>
            <consortium name="Ensembl"/>
        </authorList>
    </citation>
    <scope>IDENTIFICATION</scope>
</reference>
<keyword evidence="2" id="KW-1185">Reference proteome</keyword>
<protein>
    <submittedName>
        <fullName evidence="1">Uncharacterized protein</fullName>
    </submittedName>
</protein>
<dbReference type="Proteomes" id="UP000694424">
    <property type="component" value="Unplaced"/>
</dbReference>
<reference evidence="1" key="1">
    <citation type="submission" date="2025-08" db="UniProtKB">
        <authorList>
            <consortium name="Ensembl"/>
        </authorList>
    </citation>
    <scope>IDENTIFICATION</scope>
</reference>
<sequence>MLRTHSSSLAMSVSSSQGFTSSKIDDLATTADILLDFLDSYWARRSSLSFFSQESINKAPTSLKRYQIDWHLVRQKQIITIVSRKMVIFCFIHHVTSQS</sequence>
<evidence type="ECO:0000313" key="2">
    <source>
        <dbReference type="Proteomes" id="UP000694424"/>
    </source>
</evidence>
<accession>A0A8B9QK42</accession>
<evidence type="ECO:0000313" key="1">
    <source>
        <dbReference type="Ensembl" id="ENSAOWP00000027359.1"/>
    </source>
</evidence>
<name>A0A8B9QK42_APTOW</name>